<keyword evidence="4" id="KW-0449">Lipoprotein</keyword>
<dbReference type="EMBL" id="FUYR01000002">
    <property type="protein sequence ID" value="SKB75862.1"/>
    <property type="molecule type" value="Genomic_DNA"/>
</dbReference>
<keyword evidence="5" id="KW-1185">Reference proteome</keyword>
<feature type="signal peptide" evidence="2">
    <location>
        <begin position="1"/>
        <end position="21"/>
    </location>
</feature>
<sequence>MIQKPIFFLLLLCSFSLSVCSQVKTVKTDGNYAPKREFRGAWVATVANIDWPSKPGLSTEIQKDELIRILDDHKKTGINAIMFQIRPAADAFYGKGREMWSRYLNGVQGKAPAPYYDPLEFAIVEAHKRGMELHAWFNPYRATLNLVDSHTSPNHITKQKPQWFFTYGGKKLFNPGLPEVREYIVQVVLDVVKNYDIDGVHFDDYFYPYPEDNQVIRDSEAYYKYGSKFKNVADWRRNNVDTLIHVLSDSIHATKKYVKFGISPFGIWRNLSQDPEGSESNGFDGYGKLYADARKWVQEGWLDYINPQIYFPFGYKVAPYDKLVDWWTANSFGKHVYIGQGVYRSMENRQGWSDRRQIPDQIRYLRSNPRAQGSVFFSSKSVTNNMAGVKDSLRNDFYRYPALQPVMLWLDVVSPNPPFELTAKTVAKGVQLSWKPGTISEDGEKAYGFVVYRIKKGQTLDINNPANIVNISFNGAQTTFTDNSVSANNIYVYAVTTLDRLKNESAVSNTAEARVAQ</sequence>
<evidence type="ECO:0000256" key="2">
    <source>
        <dbReference type="SAM" id="SignalP"/>
    </source>
</evidence>
<reference evidence="5" key="1">
    <citation type="submission" date="2017-02" db="EMBL/GenBank/DDBJ databases">
        <authorList>
            <person name="Varghese N."/>
            <person name="Submissions S."/>
        </authorList>
    </citation>
    <scope>NUCLEOTIDE SEQUENCE [LARGE SCALE GENOMIC DNA]</scope>
    <source>
        <strain evidence="5">DSM 22385</strain>
    </source>
</reference>
<evidence type="ECO:0000313" key="4">
    <source>
        <dbReference type="EMBL" id="SKB75862.1"/>
    </source>
</evidence>
<dbReference type="Proteomes" id="UP000189981">
    <property type="component" value="Unassembled WGS sequence"/>
</dbReference>
<dbReference type="InterPro" id="IPR003961">
    <property type="entry name" value="FN3_dom"/>
</dbReference>
<dbReference type="Gene3D" id="2.60.40.10">
    <property type="entry name" value="Immunoglobulins"/>
    <property type="match status" value="1"/>
</dbReference>
<evidence type="ECO:0000313" key="5">
    <source>
        <dbReference type="Proteomes" id="UP000189981"/>
    </source>
</evidence>
<keyword evidence="1 2" id="KW-0732">Signal</keyword>
<dbReference type="Pfam" id="PF02638">
    <property type="entry name" value="GHL10"/>
    <property type="match status" value="1"/>
</dbReference>
<dbReference type="SUPFAM" id="SSF49265">
    <property type="entry name" value="Fibronectin type III"/>
    <property type="match status" value="1"/>
</dbReference>
<dbReference type="InterPro" id="IPR013783">
    <property type="entry name" value="Ig-like_fold"/>
</dbReference>
<proteinExistence type="predicted"/>
<dbReference type="InterPro" id="IPR052177">
    <property type="entry name" value="Divisome_Glycosyl_Hydrolase"/>
</dbReference>
<gene>
    <name evidence="4" type="ORF">SAMN05661099_2653</name>
</gene>
<dbReference type="OrthoDB" id="9773203at2"/>
<protein>
    <submittedName>
        <fullName evidence="4">Uncharacterized lipoprotein YddW, UPF0748 family</fullName>
    </submittedName>
</protein>
<dbReference type="InterPro" id="IPR003790">
    <property type="entry name" value="GHL10"/>
</dbReference>
<evidence type="ECO:0000256" key="1">
    <source>
        <dbReference type="ARBA" id="ARBA00022729"/>
    </source>
</evidence>
<dbReference type="InterPro" id="IPR017853">
    <property type="entry name" value="GH"/>
</dbReference>
<accession>A0A1T5DVK8</accession>
<feature type="domain" description="Fibronectin type-III" evidence="3">
    <location>
        <begin position="414"/>
        <end position="517"/>
    </location>
</feature>
<organism evidence="4 5">
    <name type="scientific">Daejeonella lutea</name>
    <dbReference type="NCBI Taxonomy" id="572036"/>
    <lineage>
        <taxon>Bacteria</taxon>
        <taxon>Pseudomonadati</taxon>
        <taxon>Bacteroidota</taxon>
        <taxon>Sphingobacteriia</taxon>
        <taxon>Sphingobacteriales</taxon>
        <taxon>Sphingobacteriaceae</taxon>
        <taxon>Daejeonella</taxon>
    </lineage>
</organism>
<feature type="chain" id="PRO_5012662346" evidence="2">
    <location>
        <begin position="22"/>
        <end position="517"/>
    </location>
</feature>
<dbReference type="PANTHER" id="PTHR43405">
    <property type="entry name" value="GLYCOSYL HYDROLASE DIGH"/>
    <property type="match status" value="1"/>
</dbReference>
<evidence type="ECO:0000259" key="3">
    <source>
        <dbReference type="PROSITE" id="PS50853"/>
    </source>
</evidence>
<dbReference type="PANTHER" id="PTHR43405:SF1">
    <property type="entry name" value="GLYCOSYL HYDROLASE DIGH"/>
    <property type="match status" value="1"/>
</dbReference>
<name>A0A1T5DVK8_9SPHI</name>
<dbReference type="PROSITE" id="PS50853">
    <property type="entry name" value="FN3"/>
    <property type="match status" value="1"/>
</dbReference>
<dbReference type="Gene3D" id="3.20.20.80">
    <property type="entry name" value="Glycosidases"/>
    <property type="match status" value="1"/>
</dbReference>
<dbReference type="SUPFAM" id="SSF51445">
    <property type="entry name" value="(Trans)glycosidases"/>
    <property type="match status" value="1"/>
</dbReference>
<dbReference type="InterPro" id="IPR036116">
    <property type="entry name" value="FN3_sf"/>
</dbReference>
<dbReference type="RefSeq" id="WP_079703139.1">
    <property type="nucleotide sequence ID" value="NZ_FUYR01000002.1"/>
</dbReference>
<dbReference type="AlphaFoldDB" id="A0A1T5DVK8"/>